<comment type="caution">
    <text evidence="1">The sequence shown here is derived from an EMBL/GenBank/DDBJ whole genome shotgun (WGS) entry which is preliminary data.</text>
</comment>
<dbReference type="RefSeq" id="WP_119653075.1">
    <property type="nucleotide sequence ID" value="NZ_NSDI01000013.1"/>
</dbReference>
<accession>A0A3A1YDW3</accession>
<organism evidence="1 2">
    <name type="scientific">Capnocytophaga canis</name>
    <dbReference type="NCBI Taxonomy" id="1848903"/>
    <lineage>
        <taxon>Bacteria</taxon>
        <taxon>Pseudomonadati</taxon>
        <taxon>Bacteroidota</taxon>
        <taxon>Flavobacteriia</taxon>
        <taxon>Flavobacteriales</taxon>
        <taxon>Flavobacteriaceae</taxon>
        <taxon>Capnocytophaga</taxon>
    </lineage>
</organism>
<evidence type="ECO:0000313" key="2">
    <source>
        <dbReference type="Proteomes" id="UP000265497"/>
    </source>
</evidence>
<gene>
    <name evidence="1" type="ORF">CKY20_10715</name>
</gene>
<protein>
    <submittedName>
        <fullName evidence="1">Uncharacterized protein</fullName>
    </submittedName>
</protein>
<dbReference type="Proteomes" id="UP000265497">
    <property type="component" value="Unassembled WGS sequence"/>
</dbReference>
<reference evidence="1 2" key="1">
    <citation type="submission" date="2017-08" db="EMBL/GenBank/DDBJ databases">
        <title>Capnocytophaga canis 17-158 assembly.</title>
        <authorList>
            <person name="Gulvik C.A."/>
        </authorList>
    </citation>
    <scope>NUCLEOTIDE SEQUENCE [LARGE SCALE GENOMIC DNA]</scope>
    <source>
        <strain evidence="1 2">17-158</strain>
    </source>
</reference>
<proteinExistence type="predicted"/>
<evidence type="ECO:0000313" key="1">
    <source>
        <dbReference type="EMBL" id="RIY35328.1"/>
    </source>
</evidence>
<dbReference type="EMBL" id="NSDI01000013">
    <property type="protein sequence ID" value="RIY35328.1"/>
    <property type="molecule type" value="Genomic_DNA"/>
</dbReference>
<name>A0A3A1YDW3_9FLAO</name>
<dbReference type="AlphaFoldDB" id="A0A3A1YDW3"/>
<sequence>MKNIILTILFFLGSKLYAQKDTIVINQKDIKIRQEQVYNLKKTLGGYYLIKEYYLKETNELLHGFYKIFIDENYFYTSYFENGLQSLSKEPYNNVVKYYKNNNVYKLDVFYPYFVTTLYYYSVENFDCKAKSLVGYKKNIFDNTIESTFKIKQKVTKDTLKWVFKGSVRGKIHFSKIGVCK</sequence>